<name>A0A0C9VVR2_9AGAM</name>
<organism evidence="1 2">
    <name type="scientific">Hydnomerulius pinastri MD-312</name>
    <dbReference type="NCBI Taxonomy" id="994086"/>
    <lineage>
        <taxon>Eukaryota</taxon>
        <taxon>Fungi</taxon>
        <taxon>Dikarya</taxon>
        <taxon>Basidiomycota</taxon>
        <taxon>Agaricomycotina</taxon>
        <taxon>Agaricomycetes</taxon>
        <taxon>Agaricomycetidae</taxon>
        <taxon>Boletales</taxon>
        <taxon>Boletales incertae sedis</taxon>
        <taxon>Leucogyrophana</taxon>
    </lineage>
</organism>
<gene>
    <name evidence="1" type="ORF">HYDPIDRAFT_115067</name>
</gene>
<dbReference type="Proteomes" id="UP000053820">
    <property type="component" value="Unassembled WGS sequence"/>
</dbReference>
<sequence>MDSKETSSKAFLDRLVEHGLINAGDDLFDDPSRICPICWSFLMTCKARVAYCACINNNCQASKVIPNVEIAAEILPMYLPGLVRARYAPLVCVAR</sequence>
<accession>A0A0C9VVR2</accession>
<reference evidence="1 2" key="1">
    <citation type="submission" date="2014-04" db="EMBL/GenBank/DDBJ databases">
        <title>Evolutionary Origins and Diversification of the Mycorrhizal Mutualists.</title>
        <authorList>
            <consortium name="DOE Joint Genome Institute"/>
            <consortium name="Mycorrhizal Genomics Consortium"/>
            <person name="Kohler A."/>
            <person name="Kuo A."/>
            <person name="Nagy L.G."/>
            <person name="Floudas D."/>
            <person name="Copeland A."/>
            <person name="Barry K.W."/>
            <person name="Cichocki N."/>
            <person name="Veneault-Fourrey C."/>
            <person name="LaButti K."/>
            <person name="Lindquist E.A."/>
            <person name="Lipzen A."/>
            <person name="Lundell T."/>
            <person name="Morin E."/>
            <person name="Murat C."/>
            <person name="Riley R."/>
            <person name="Ohm R."/>
            <person name="Sun H."/>
            <person name="Tunlid A."/>
            <person name="Henrissat B."/>
            <person name="Grigoriev I.V."/>
            <person name="Hibbett D.S."/>
            <person name="Martin F."/>
        </authorList>
    </citation>
    <scope>NUCLEOTIDE SEQUENCE [LARGE SCALE GENOMIC DNA]</scope>
    <source>
        <strain evidence="1 2">MD-312</strain>
    </source>
</reference>
<proteinExistence type="predicted"/>
<dbReference type="EMBL" id="KN839857">
    <property type="protein sequence ID" value="KIJ62190.1"/>
    <property type="molecule type" value="Genomic_DNA"/>
</dbReference>
<protein>
    <submittedName>
        <fullName evidence="1">Unplaced genomic scaffold scaffold_23, whole genome shotgun sequence</fullName>
    </submittedName>
</protein>
<dbReference type="HOGENOM" id="CLU_2373066_0_0_1"/>
<keyword evidence="2" id="KW-1185">Reference proteome</keyword>
<evidence type="ECO:0000313" key="1">
    <source>
        <dbReference type="EMBL" id="KIJ62190.1"/>
    </source>
</evidence>
<evidence type="ECO:0000313" key="2">
    <source>
        <dbReference type="Proteomes" id="UP000053820"/>
    </source>
</evidence>
<dbReference type="AlphaFoldDB" id="A0A0C9VVR2"/>